<evidence type="ECO:0000256" key="5">
    <source>
        <dbReference type="ARBA" id="ARBA00022605"/>
    </source>
</evidence>
<dbReference type="OrthoDB" id="9813612at2"/>
<organism evidence="11 12">
    <name type="scientific">Thermoflexus hugenholtzii JAD2</name>
    <dbReference type="NCBI Taxonomy" id="877466"/>
    <lineage>
        <taxon>Bacteria</taxon>
        <taxon>Bacillati</taxon>
        <taxon>Chloroflexota</taxon>
        <taxon>Thermoflexia</taxon>
        <taxon>Thermoflexales</taxon>
        <taxon>Thermoflexaceae</taxon>
        <taxon>Thermoflexus</taxon>
    </lineage>
</organism>
<dbReference type="InterPro" id="IPR005861">
    <property type="entry name" value="HisP_aminotrans"/>
</dbReference>
<protein>
    <recommendedName>
        <fullName evidence="9">Histidinol-phosphate aminotransferase</fullName>
        <ecNumber evidence="9">2.6.1.9</ecNumber>
    </recommendedName>
    <alternativeName>
        <fullName evidence="9">Imidazole acetol-phosphate transaminase</fullName>
    </alternativeName>
</protein>
<dbReference type="InterPro" id="IPR015422">
    <property type="entry name" value="PyrdxlP-dep_Trfase_small"/>
</dbReference>
<reference evidence="12" key="1">
    <citation type="submission" date="2017-06" db="EMBL/GenBank/DDBJ databases">
        <authorList>
            <person name="Varghese N."/>
            <person name="Submissions S."/>
        </authorList>
    </citation>
    <scope>NUCLEOTIDE SEQUENCE [LARGE SCALE GENOMIC DNA]</scope>
    <source>
        <strain evidence="12">JAD2</strain>
    </source>
</reference>
<keyword evidence="12" id="KW-1185">Reference proteome</keyword>
<gene>
    <name evidence="9" type="primary">hisC</name>
    <name evidence="11" type="ORF">SAMN02746019_00016480</name>
</gene>
<dbReference type="SUPFAM" id="SSF53383">
    <property type="entry name" value="PLP-dependent transferases"/>
    <property type="match status" value="1"/>
</dbReference>
<dbReference type="UniPathway" id="UPA00031">
    <property type="reaction ID" value="UER00012"/>
</dbReference>
<evidence type="ECO:0000256" key="3">
    <source>
        <dbReference type="ARBA" id="ARBA00011738"/>
    </source>
</evidence>
<keyword evidence="8 9" id="KW-0368">Histidine biosynthesis</keyword>
<evidence type="ECO:0000259" key="10">
    <source>
        <dbReference type="Pfam" id="PF00155"/>
    </source>
</evidence>
<dbReference type="EC" id="2.6.1.9" evidence="9"/>
<dbReference type="Pfam" id="PF00155">
    <property type="entry name" value="Aminotran_1_2"/>
    <property type="match status" value="1"/>
</dbReference>
<evidence type="ECO:0000256" key="1">
    <source>
        <dbReference type="ARBA" id="ARBA00001933"/>
    </source>
</evidence>
<dbReference type="PANTHER" id="PTHR42885">
    <property type="entry name" value="HISTIDINOL-PHOSPHATE AMINOTRANSFERASE-RELATED"/>
    <property type="match status" value="1"/>
</dbReference>
<sequence>MERWIRPDLRDLLTYSMAVSPEELAAAYGIRPDRLIRLHANENPYGPSPRAREALRNGEWHCYPDPQGRALRRALAEYTGLGPERIALGNGADDVIDLLARLLVGPGRAALIAEPTFEMYALSVRWHGGRVHVVQRDEEFRLPRETLLEAIRRLQPAAVFLASPNNPDGQLLPEETLQAALEEGVMVIVDEAYFEFSGHTFAGWLPRYPNLAIVRTFSKWAGLAALRLGYALMHPDLVRAYDEVRPPFNVNLAAQQAALASLEDRAYLMENVARLVAERERLYRALQAFPFLRPFPSHTNFILCRVSGWDAHRLWEALLRRGILVRRYTAPALREHIRISVGRPEHSEALLRALTEIAEEVPHGAP</sequence>
<feature type="modified residue" description="N6-(pyridoxal phosphate)lysine" evidence="9">
    <location>
        <position position="219"/>
    </location>
</feature>
<accession>A0A212RK07</accession>
<dbReference type="GO" id="GO:0030170">
    <property type="term" value="F:pyridoxal phosphate binding"/>
    <property type="evidence" value="ECO:0007669"/>
    <property type="project" value="InterPro"/>
</dbReference>
<evidence type="ECO:0000256" key="9">
    <source>
        <dbReference type="HAMAP-Rule" id="MF_01023"/>
    </source>
</evidence>
<proteinExistence type="inferred from homology"/>
<dbReference type="GO" id="GO:0004400">
    <property type="term" value="F:histidinol-phosphate transaminase activity"/>
    <property type="evidence" value="ECO:0007669"/>
    <property type="project" value="UniProtKB-UniRule"/>
</dbReference>
<evidence type="ECO:0000313" key="12">
    <source>
        <dbReference type="Proteomes" id="UP000197025"/>
    </source>
</evidence>
<dbReference type="PANTHER" id="PTHR42885:SF2">
    <property type="entry name" value="HISTIDINOL-PHOSPHATE AMINOTRANSFERASE"/>
    <property type="match status" value="1"/>
</dbReference>
<dbReference type="Proteomes" id="UP000197025">
    <property type="component" value="Unassembled WGS sequence"/>
</dbReference>
<evidence type="ECO:0000256" key="8">
    <source>
        <dbReference type="ARBA" id="ARBA00023102"/>
    </source>
</evidence>
<dbReference type="InterPro" id="IPR004839">
    <property type="entry name" value="Aminotransferase_I/II_large"/>
</dbReference>
<dbReference type="EMBL" id="FYEK01000066">
    <property type="protein sequence ID" value="SNB72778.1"/>
    <property type="molecule type" value="Genomic_DNA"/>
</dbReference>
<comment type="pathway">
    <text evidence="9">Amino-acid biosynthesis; L-histidine biosynthesis; L-histidine from 5-phospho-alpha-D-ribose 1-diphosphate: step 7/9.</text>
</comment>
<keyword evidence="5 9" id="KW-0028">Amino-acid biosynthesis</keyword>
<evidence type="ECO:0000256" key="7">
    <source>
        <dbReference type="ARBA" id="ARBA00022898"/>
    </source>
</evidence>
<dbReference type="Gene3D" id="3.40.640.10">
    <property type="entry name" value="Type I PLP-dependent aspartate aminotransferase-like (Major domain)"/>
    <property type="match status" value="1"/>
</dbReference>
<dbReference type="Gene3D" id="3.90.1150.10">
    <property type="entry name" value="Aspartate Aminotransferase, domain 1"/>
    <property type="match status" value="1"/>
</dbReference>
<dbReference type="HAMAP" id="MF_01023">
    <property type="entry name" value="HisC_aminotrans_2"/>
    <property type="match status" value="1"/>
</dbReference>
<comment type="subunit">
    <text evidence="3 9">Homodimer.</text>
</comment>
<comment type="similarity">
    <text evidence="2 9">Belongs to the class-II pyridoxal-phosphate-dependent aminotransferase family. Histidinol-phosphate aminotransferase subfamily.</text>
</comment>
<keyword evidence="4 9" id="KW-0032">Aminotransferase</keyword>
<evidence type="ECO:0000256" key="6">
    <source>
        <dbReference type="ARBA" id="ARBA00022679"/>
    </source>
</evidence>
<evidence type="ECO:0000256" key="2">
    <source>
        <dbReference type="ARBA" id="ARBA00007970"/>
    </source>
</evidence>
<dbReference type="InterPro" id="IPR015421">
    <property type="entry name" value="PyrdxlP-dep_Trfase_major"/>
</dbReference>
<dbReference type="RefSeq" id="WP_088572093.1">
    <property type="nucleotide sequence ID" value="NZ_FYEK01000066.1"/>
</dbReference>
<dbReference type="InterPro" id="IPR015424">
    <property type="entry name" value="PyrdxlP-dep_Trfase"/>
</dbReference>
<dbReference type="AlphaFoldDB" id="A0A212RK07"/>
<dbReference type="FunCoup" id="A0A212RK07">
    <property type="interactions" value="389"/>
</dbReference>
<dbReference type="CDD" id="cd00609">
    <property type="entry name" value="AAT_like"/>
    <property type="match status" value="1"/>
</dbReference>
<comment type="catalytic activity">
    <reaction evidence="9">
        <text>L-histidinol phosphate + 2-oxoglutarate = 3-(imidazol-4-yl)-2-oxopropyl phosphate + L-glutamate</text>
        <dbReference type="Rhea" id="RHEA:23744"/>
        <dbReference type="ChEBI" id="CHEBI:16810"/>
        <dbReference type="ChEBI" id="CHEBI:29985"/>
        <dbReference type="ChEBI" id="CHEBI:57766"/>
        <dbReference type="ChEBI" id="CHEBI:57980"/>
        <dbReference type="EC" id="2.6.1.9"/>
    </reaction>
</comment>
<evidence type="ECO:0000256" key="4">
    <source>
        <dbReference type="ARBA" id="ARBA00022576"/>
    </source>
</evidence>
<feature type="domain" description="Aminotransferase class I/classII large" evidence="10">
    <location>
        <begin position="35"/>
        <end position="354"/>
    </location>
</feature>
<keyword evidence="6 9" id="KW-0808">Transferase</keyword>
<dbReference type="InParanoid" id="A0A212RK07"/>
<evidence type="ECO:0000313" key="11">
    <source>
        <dbReference type="EMBL" id="SNB72778.1"/>
    </source>
</evidence>
<dbReference type="NCBIfam" id="TIGR01141">
    <property type="entry name" value="hisC"/>
    <property type="match status" value="1"/>
</dbReference>
<comment type="cofactor">
    <cofactor evidence="1 9">
        <name>pyridoxal 5'-phosphate</name>
        <dbReference type="ChEBI" id="CHEBI:597326"/>
    </cofactor>
</comment>
<dbReference type="GO" id="GO:0000105">
    <property type="term" value="P:L-histidine biosynthetic process"/>
    <property type="evidence" value="ECO:0007669"/>
    <property type="project" value="UniProtKB-UniRule"/>
</dbReference>
<keyword evidence="7 9" id="KW-0663">Pyridoxal phosphate</keyword>
<name>A0A212RK07_9CHLR</name>